<accession>A0ABS4GNR8</accession>
<evidence type="ECO:0000313" key="4">
    <source>
        <dbReference type="Proteomes" id="UP001519343"/>
    </source>
</evidence>
<keyword evidence="1" id="KW-1133">Transmembrane helix</keyword>
<feature type="transmembrane region" description="Helical" evidence="1">
    <location>
        <begin position="129"/>
        <end position="148"/>
    </location>
</feature>
<evidence type="ECO:0000259" key="2">
    <source>
        <dbReference type="Pfam" id="PF07331"/>
    </source>
</evidence>
<feature type="transmembrane region" description="Helical" evidence="1">
    <location>
        <begin position="42"/>
        <end position="60"/>
    </location>
</feature>
<evidence type="ECO:0000313" key="3">
    <source>
        <dbReference type="EMBL" id="MBP1931923.1"/>
    </source>
</evidence>
<feature type="transmembrane region" description="Helical" evidence="1">
    <location>
        <begin position="86"/>
        <end position="117"/>
    </location>
</feature>
<dbReference type="RefSeq" id="WP_209809994.1">
    <property type="nucleotide sequence ID" value="NZ_JAGGKT010000004.1"/>
</dbReference>
<keyword evidence="1" id="KW-0812">Transmembrane</keyword>
<evidence type="ECO:0000256" key="1">
    <source>
        <dbReference type="SAM" id="Phobius"/>
    </source>
</evidence>
<dbReference type="InterPro" id="IPR009936">
    <property type="entry name" value="DUF1468"/>
</dbReference>
<feature type="domain" description="DUF1468" evidence="2">
    <location>
        <begin position="10"/>
        <end position="157"/>
    </location>
</feature>
<protein>
    <submittedName>
        <fullName evidence="3">Mannose/fructose/N-acetylgalactosamine-specific phosphotransferase system component IIC</fullName>
    </submittedName>
</protein>
<reference evidence="3 4" key="1">
    <citation type="submission" date="2021-03" db="EMBL/GenBank/DDBJ databases">
        <title>Genomic Encyclopedia of Type Strains, Phase IV (KMG-IV): sequencing the most valuable type-strain genomes for metagenomic binning, comparative biology and taxonomic classification.</title>
        <authorList>
            <person name="Goeker M."/>
        </authorList>
    </citation>
    <scope>NUCLEOTIDE SEQUENCE [LARGE SCALE GENOMIC DNA]</scope>
    <source>
        <strain evidence="3 4">DSM 24738</strain>
    </source>
</reference>
<comment type="caution">
    <text evidence="3">The sequence shown here is derived from an EMBL/GenBank/DDBJ whole genome shotgun (WGS) entry which is preliminary data.</text>
</comment>
<dbReference type="EMBL" id="JAGGKT010000004">
    <property type="protein sequence ID" value="MBP1931923.1"/>
    <property type="molecule type" value="Genomic_DNA"/>
</dbReference>
<name>A0ABS4GNR8_9BACL</name>
<organism evidence="3 4">
    <name type="scientific">Ammoniphilus resinae</name>
    <dbReference type="NCBI Taxonomy" id="861532"/>
    <lineage>
        <taxon>Bacteria</taxon>
        <taxon>Bacillati</taxon>
        <taxon>Bacillota</taxon>
        <taxon>Bacilli</taxon>
        <taxon>Bacillales</taxon>
        <taxon>Paenibacillaceae</taxon>
        <taxon>Aneurinibacillus group</taxon>
        <taxon>Ammoniphilus</taxon>
    </lineage>
</organism>
<proteinExistence type="predicted"/>
<dbReference type="Pfam" id="PF07331">
    <property type="entry name" value="TctB"/>
    <property type="match status" value="1"/>
</dbReference>
<keyword evidence="1" id="KW-0472">Membrane</keyword>
<sequence length="162" mass="18201">MTTKFTKDFFAALIFLVLGVLMFTESYKIKQLSFGIEIGSDFVPKLIAIGIMGMSLILLIQNARKKGLAKQAQATEKQQEDKGMKVSFYGTIGLLTIYVTLLEKIGFVPMTMLYLFIQMNLLKSSSKKNQFLIAGLSIICTLLVYYLFKNILYLMLPEGILG</sequence>
<dbReference type="Proteomes" id="UP001519343">
    <property type="component" value="Unassembled WGS sequence"/>
</dbReference>
<gene>
    <name evidence="3" type="ORF">J2Z37_001924</name>
</gene>
<keyword evidence="4" id="KW-1185">Reference proteome</keyword>